<evidence type="ECO:0000256" key="1">
    <source>
        <dbReference type="SAM" id="Coils"/>
    </source>
</evidence>
<feature type="coiled-coil region" evidence="1">
    <location>
        <begin position="44"/>
        <end position="71"/>
    </location>
</feature>
<dbReference type="EMBL" id="PCRE01000046">
    <property type="protein sequence ID" value="PIP14781.1"/>
    <property type="molecule type" value="Genomic_DNA"/>
</dbReference>
<evidence type="ECO:0000313" key="4">
    <source>
        <dbReference type="Proteomes" id="UP000231025"/>
    </source>
</evidence>
<keyword evidence="2" id="KW-0472">Membrane</keyword>
<evidence type="ECO:0000256" key="2">
    <source>
        <dbReference type="SAM" id="Phobius"/>
    </source>
</evidence>
<dbReference type="Pfam" id="PF14584">
    <property type="entry name" value="DUF4446"/>
    <property type="match status" value="1"/>
</dbReference>
<organism evidence="3 4">
    <name type="scientific">Candidatus Roizmanbacteria bacterium CG23_combo_of_CG06-09_8_20_14_all_35_49</name>
    <dbReference type="NCBI Taxonomy" id="1974863"/>
    <lineage>
        <taxon>Bacteria</taxon>
        <taxon>Candidatus Roizmaniibacteriota</taxon>
    </lineage>
</organism>
<accession>A0A2G9Y8G6</accession>
<dbReference type="Proteomes" id="UP000231025">
    <property type="component" value="Unassembled WGS sequence"/>
</dbReference>
<sequence length="148" mass="17328">MIALILEAIFFIWLIVITAIILRLRSHYYNLTSRTKKDKIDDILDSLLDHEKKIETEIEKLKKEIKDEIANSRLHVQKIGLVRFNPFERIGGEQSFIVAFLDKDNNGITLNFIYTREGIRVYTKRVKQGKGVEYELSEEEKKAIEKSS</sequence>
<name>A0A2G9Y8G6_9BACT</name>
<keyword evidence="1" id="KW-0175">Coiled coil</keyword>
<feature type="transmembrane region" description="Helical" evidence="2">
    <location>
        <begin position="6"/>
        <end position="24"/>
    </location>
</feature>
<evidence type="ECO:0008006" key="5">
    <source>
        <dbReference type="Google" id="ProtNLM"/>
    </source>
</evidence>
<dbReference type="AlphaFoldDB" id="A0A2G9Y8G6"/>
<evidence type="ECO:0000313" key="3">
    <source>
        <dbReference type="EMBL" id="PIP14781.1"/>
    </source>
</evidence>
<gene>
    <name evidence="3" type="ORF">COX47_03310</name>
</gene>
<proteinExistence type="predicted"/>
<comment type="caution">
    <text evidence="3">The sequence shown here is derived from an EMBL/GenBank/DDBJ whole genome shotgun (WGS) entry which is preliminary data.</text>
</comment>
<protein>
    <recommendedName>
        <fullName evidence="5">DUF4446 domain-containing protein</fullName>
    </recommendedName>
</protein>
<keyword evidence="2" id="KW-1133">Transmembrane helix</keyword>
<dbReference type="InterPro" id="IPR027981">
    <property type="entry name" value="DUF4446"/>
</dbReference>
<reference evidence="3 4" key="1">
    <citation type="submission" date="2017-09" db="EMBL/GenBank/DDBJ databases">
        <title>Depth-based differentiation of microbial function through sediment-hosted aquifers and enrichment of novel symbionts in the deep terrestrial subsurface.</title>
        <authorList>
            <person name="Probst A.J."/>
            <person name="Ladd B."/>
            <person name="Jarett J.K."/>
            <person name="Geller-Mcgrath D.E."/>
            <person name="Sieber C.M."/>
            <person name="Emerson J.B."/>
            <person name="Anantharaman K."/>
            <person name="Thomas B.C."/>
            <person name="Malmstrom R."/>
            <person name="Stieglmeier M."/>
            <person name="Klingl A."/>
            <person name="Woyke T."/>
            <person name="Ryan C.M."/>
            <person name="Banfield J.F."/>
        </authorList>
    </citation>
    <scope>NUCLEOTIDE SEQUENCE [LARGE SCALE GENOMIC DNA]</scope>
    <source>
        <strain evidence="3">CG23_combo_of_CG06-09_8_20_14_all_35_49</strain>
    </source>
</reference>
<keyword evidence="2" id="KW-0812">Transmembrane</keyword>